<sequence>MSWKEFKAQNSRLLSHIISELDDECYPKNIFEEFKTKDFKNIRLILISDTPLSKFKQHKATQNITKVFGHDIRLRDDVLNINLCLTWPKQKYYIMWEFFSFNLIEYLSKNIKAVYVLLGNETYRANSFIDE</sequence>
<organism evidence="1 2">
    <name type="scientific">Neocallimastix californiae</name>
    <dbReference type="NCBI Taxonomy" id="1754190"/>
    <lineage>
        <taxon>Eukaryota</taxon>
        <taxon>Fungi</taxon>
        <taxon>Fungi incertae sedis</taxon>
        <taxon>Chytridiomycota</taxon>
        <taxon>Chytridiomycota incertae sedis</taxon>
        <taxon>Neocallimastigomycetes</taxon>
        <taxon>Neocallimastigales</taxon>
        <taxon>Neocallimastigaceae</taxon>
        <taxon>Neocallimastix</taxon>
    </lineage>
</organism>
<evidence type="ECO:0000313" key="1">
    <source>
        <dbReference type="EMBL" id="ORY12678.1"/>
    </source>
</evidence>
<reference evidence="1 2" key="1">
    <citation type="submission" date="2016-08" db="EMBL/GenBank/DDBJ databases">
        <title>A Parts List for Fungal Cellulosomes Revealed by Comparative Genomics.</title>
        <authorList>
            <consortium name="DOE Joint Genome Institute"/>
            <person name="Haitjema C.H."/>
            <person name="Gilmore S.P."/>
            <person name="Henske J.K."/>
            <person name="Solomon K.V."/>
            <person name="De Groot R."/>
            <person name="Kuo A."/>
            <person name="Mondo S.J."/>
            <person name="Salamov A.A."/>
            <person name="Labutti K."/>
            <person name="Zhao Z."/>
            <person name="Chiniquy J."/>
            <person name="Barry K."/>
            <person name="Brewer H.M."/>
            <person name="Purvine S.O."/>
            <person name="Wright A.T."/>
            <person name="Boxma B."/>
            <person name="Van Alen T."/>
            <person name="Hackstein J.H."/>
            <person name="Baker S.E."/>
            <person name="Grigoriev I.V."/>
            <person name="O'Malley M.A."/>
        </authorList>
    </citation>
    <scope>NUCLEOTIDE SEQUENCE [LARGE SCALE GENOMIC DNA]</scope>
    <source>
        <strain evidence="1 2">G1</strain>
    </source>
</reference>
<evidence type="ECO:0000313" key="2">
    <source>
        <dbReference type="Proteomes" id="UP000193920"/>
    </source>
</evidence>
<keyword evidence="2" id="KW-1185">Reference proteome</keyword>
<dbReference type="EMBL" id="MCOG01000368">
    <property type="protein sequence ID" value="ORY12678.1"/>
    <property type="molecule type" value="Genomic_DNA"/>
</dbReference>
<dbReference type="OrthoDB" id="10526147at2759"/>
<gene>
    <name evidence="1" type="ORF">LY90DRAFT_677760</name>
</gene>
<dbReference type="SUPFAM" id="SSF52141">
    <property type="entry name" value="Uracil-DNA glycosylase-like"/>
    <property type="match status" value="1"/>
</dbReference>
<comment type="caution">
    <text evidence="1">The sequence shown here is derived from an EMBL/GenBank/DDBJ whole genome shotgun (WGS) entry which is preliminary data.</text>
</comment>
<dbReference type="AlphaFoldDB" id="A0A1Y1ZR30"/>
<accession>A0A1Y1ZR30</accession>
<protein>
    <submittedName>
        <fullName evidence="1">Uncharacterized protein</fullName>
    </submittedName>
</protein>
<dbReference type="Proteomes" id="UP000193920">
    <property type="component" value="Unassembled WGS sequence"/>
</dbReference>
<proteinExistence type="predicted"/>
<dbReference type="InterPro" id="IPR036895">
    <property type="entry name" value="Uracil-DNA_glycosylase-like_sf"/>
</dbReference>
<name>A0A1Y1ZR30_9FUNG</name>